<evidence type="ECO:0000313" key="2">
    <source>
        <dbReference type="Proteomes" id="UP001164761"/>
    </source>
</evidence>
<evidence type="ECO:0008006" key="3">
    <source>
        <dbReference type="Google" id="ProtNLM"/>
    </source>
</evidence>
<organism evidence="1 2">
    <name type="scientific">Alicyclobacillus fastidiosus</name>
    <dbReference type="NCBI Taxonomy" id="392011"/>
    <lineage>
        <taxon>Bacteria</taxon>
        <taxon>Bacillati</taxon>
        <taxon>Bacillota</taxon>
        <taxon>Bacilli</taxon>
        <taxon>Bacillales</taxon>
        <taxon>Alicyclobacillaceae</taxon>
        <taxon>Alicyclobacillus</taxon>
    </lineage>
</organism>
<protein>
    <recommendedName>
        <fullName evidence="3">FtsK domain-containing protein</fullName>
    </recommendedName>
</protein>
<sequence>MYSDIEQSIVVLEQIVDEMKQRMIAIGKARSQFKPIPKYPRILVFVDEGGEIFSLAELLGADVKKRVTSLLSSIARLGRERCSLLYLPNVQTKARYDPGTWPNGRDDGYVFPAGHGRPFVRRFTATRSGSVV</sequence>
<dbReference type="Gene3D" id="3.40.50.300">
    <property type="entry name" value="P-loop containing nucleotide triphosphate hydrolases"/>
    <property type="match status" value="1"/>
</dbReference>
<accession>A0ABY6ZLM0</accession>
<dbReference type="InterPro" id="IPR027417">
    <property type="entry name" value="P-loop_NTPase"/>
</dbReference>
<keyword evidence="2" id="KW-1185">Reference proteome</keyword>
<gene>
    <name evidence="1" type="ORF">NZD89_10705</name>
</gene>
<proteinExistence type="predicted"/>
<name>A0ABY6ZLM0_9BACL</name>
<dbReference type="EMBL" id="CP104067">
    <property type="protein sequence ID" value="WAH43808.1"/>
    <property type="molecule type" value="Genomic_DNA"/>
</dbReference>
<dbReference type="Proteomes" id="UP001164761">
    <property type="component" value="Chromosome"/>
</dbReference>
<evidence type="ECO:0000313" key="1">
    <source>
        <dbReference type="EMBL" id="WAH43808.1"/>
    </source>
</evidence>
<reference evidence="1" key="1">
    <citation type="submission" date="2022-08" db="EMBL/GenBank/DDBJ databases">
        <title>Alicyclobacillus fastidiosus DSM 17978, complete genome.</title>
        <authorList>
            <person name="Wang Q."/>
            <person name="Cai R."/>
            <person name="Wang Z."/>
        </authorList>
    </citation>
    <scope>NUCLEOTIDE SEQUENCE</scope>
    <source>
        <strain evidence="1">DSM 17978</strain>
    </source>
</reference>
<dbReference type="RefSeq" id="WP_268007714.1">
    <property type="nucleotide sequence ID" value="NZ_BSUT01000001.1"/>
</dbReference>